<dbReference type="AlphaFoldDB" id="A0A2G9V0E7"/>
<evidence type="ECO:0000256" key="1">
    <source>
        <dbReference type="SAM" id="SignalP"/>
    </source>
</evidence>
<dbReference type="EMBL" id="KZ345089">
    <property type="protein sequence ID" value="PIO75979.1"/>
    <property type="molecule type" value="Genomic_DNA"/>
</dbReference>
<protein>
    <submittedName>
        <fullName evidence="2">Uncharacterized protein</fullName>
    </submittedName>
</protein>
<feature type="chain" id="PRO_5013654934" evidence="1">
    <location>
        <begin position="21"/>
        <end position="41"/>
    </location>
</feature>
<evidence type="ECO:0000313" key="3">
    <source>
        <dbReference type="Proteomes" id="UP000230423"/>
    </source>
</evidence>
<keyword evidence="3" id="KW-1185">Reference proteome</keyword>
<name>A0A2G9V0E7_TELCI</name>
<dbReference type="Proteomes" id="UP000230423">
    <property type="component" value="Unassembled WGS sequence"/>
</dbReference>
<gene>
    <name evidence="2" type="ORF">TELCIR_01962</name>
</gene>
<accession>A0A2G9V0E7</accession>
<feature type="signal peptide" evidence="1">
    <location>
        <begin position="1"/>
        <end position="20"/>
    </location>
</feature>
<reference evidence="2 3" key="1">
    <citation type="submission" date="2015-09" db="EMBL/GenBank/DDBJ databases">
        <title>Draft genome of the parasitic nematode Teladorsagia circumcincta isolate WARC Sus (inbred).</title>
        <authorList>
            <person name="Mitreva M."/>
        </authorList>
    </citation>
    <scope>NUCLEOTIDE SEQUENCE [LARGE SCALE GENOMIC DNA]</scope>
    <source>
        <strain evidence="2 3">S</strain>
    </source>
</reference>
<proteinExistence type="predicted"/>
<sequence length="41" mass="4712">MTMSTMLFAILPYCWMAAKATILLTSPKYPEALSVKPKNYW</sequence>
<keyword evidence="1" id="KW-0732">Signal</keyword>
<evidence type="ECO:0000313" key="2">
    <source>
        <dbReference type="EMBL" id="PIO75979.1"/>
    </source>
</evidence>
<organism evidence="2 3">
    <name type="scientific">Teladorsagia circumcincta</name>
    <name type="common">Brown stomach worm</name>
    <name type="synonym">Ostertagia circumcincta</name>
    <dbReference type="NCBI Taxonomy" id="45464"/>
    <lineage>
        <taxon>Eukaryota</taxon>
        <taxon>Metazoa</taxon>
        <taxon>Ecdysozoa</taxon>
        <taxon>Nematoda</taxon>
        <taxon>Chromadorea</taxon>
        <taxon>Rhabditida</taxon>
        <taxon>Rhabditina</taxon>
        <taxon>Rhabditomorpha</taxon>
        <taxon>Strongyloidea</taxon>
        <taxon>Trichostrongylidae</taxon>
        <taxon>Teladorsagia</taxon>
    </lineage>
</organism>